<dbReference type="Gene3D" id="1.10.150.240">
    <property type="entry name" value="Putative phosphatase, domain 2"/>
    <property type="match status" value="1"/>
</dbReference>
<evidence type="ECO:0000256" key="1">
    <source>
        <dbReference type="SAM" id="MobiDB-lite"/>
    </source>
</evidence>
<evidence type="ECO:0000313" key="3">
    <source>
        <dbReference type="Proteomes" id="UP000000763"/>
    </source>
</evidence>
<dbReference type="FunFam" id="1.10.150.240:FF:000001">
    <property type="entry name" value="Haloacid dehalogenase-like hydrolase domain"/>
    <property type="match status" value="1"/>
</dbReference>
<feature type="compositionally biased region" description="Pro residues" evidence="1">
    <location>
        <begin position="20"/>
        <end position="41"/>
    </location>
</feature>
<accession>Q0JJ66</accession>
<sequence length="237" mass="26723">VPLLLLPPLNPTRRTRSLPDSPPPPTDYSAPPRSPPSPPLPMAATTPRVSAVIFDLDGTLLDTERATRDVLNEFLAAYGKVPDKEKEERRLGQMYRESTTGIIADYGLPLTVEEYAVAIYPLYLKRWQKAKPLPGVERLVKHLHRNGVPLALASNSVRRNIDHKLLKLKDWKDCFSVILGGDQVPRGKPSPDMWVALRITVLLPSNKTICKFAIHYTSDILVLRFTLLKHLRWLITT</sequence>
<dbReference type="PANTHER" id="PTHR18901">
    <property type="entry name" value="2-DEOXYGLUCOSE-6-PHOSPHATE PHOSPHATASE 2"/>
    <property type="match status" value="1"/>
</dbReference>
<feature type="region of interest" description="Disordered" evidence="1">
    <location>
        <begin position="1"/>
        <end position="44"/>
    </location>
</feature>
<dbReference type="SFLD" id="SFLDG01129">
    <property type="entry name" value="C1.5:_HAD__Beta-PGM__Phosphata"/>
    <property type="match status" value="1"/>
</dbReference>
<dbReference type="HOGENOM" id="CLU_1520393_0_0_1"/>
<dbReference type="InterPro" id="IPR036412">
    <property type="entry name" value="HAD-like_sf"/>
</dbReference>
<feature type="non-terminal residue" evidence="2">
    <location>
        <position position="1"/>
    </location>
</feature>
<protein>
    <submittedName>
        <fullName evidence="2">Os01g0757900 protein</fullName>
    </submittedName>
</protein>
<dbReference type="InterPro" id="IPR023198">
    <property type="entry name" value="PGP-like_dom2"/>
</dbReference>
<dbReference type="GO" id="GO:0003824">
    <property type="term" value="F:catalytic activity"/>
    <property type="evidence" value="ECO:0007669"/>
    <property type="project" value="UniProtKB-ARBA"/>
</dbReference>
<dbReference type="Proteomes" id="UP000000763">
    <property type="component" value="Chromosome 1"/>
</dbReference>
<dbReference type="PRINTS" id="PR00413">
    <property type="entry name" value="HADHALOGNASE"/>
</dbReference>
<dbReference type="SUPFAM" id="SSF56784">
    <property type="entry name" value="HAD-like"/>
    <property type="match status" value="1"/>
</dbReference>
<gene>
    <name evidence="2" type="ordered locus">Os01g0757900</name>
</gene>
<evidence type="ECO:0000313" key="2">
    <source>
        <dbReference type="EMBL" id="BAF06212.1"/>
    </source>
</evidence>
<organism evidence="2 3">
    <name type="scientific">Oryza sativa subsp. japonica</name>
    <name type="common">Rice</name>
    <dbReference type="NCBI Taxonomy" id="39947"/>
    <lineage>
        <taxon>Eukaryota</taxon>
        <taxon>Viridiplantae</taxon>
        <taxon>Streptophyta</taxon>
        <taxon>Embryophyta</taxon>
        <taxon>Tracheophyta</taxon>
        <taxon>Spermatophyta</taxon>
        <taxon>Magnoliopsida</taxon>
        <taxon>Liliopsida</taxon>
        <taxon>Poales</taxon>
        <taxon>Poaceae</taxon>
        <taxon>BOP clade</taxon>
        <taxon>Oryzoideae</taxon>
        <taxon>Oryzeae</taxon>
        <taxon>Oryzinae</taxon>
        <taxon>Oryza</taxon>
        <taxon>Oryza sativa</taxon>
    </lineage>
</organism>
<dbReference type="EMBL" id="AP008207">
    <property type="protein sequence ID" value="BAF06212.1"/>
    <property type="molecule type" value="Genomic_DNA"/>
</dbReference>
<dbReference type="InterPro" id="IPR006439">
    <property type="entry name" value="HAD-SF_hydro_IA"/>
</dbReference>
<proteinExistence type="predicted"/>
<reference evidence="3" key="2">
    <citation type="journal article" date="2008" name="Nucleic Acids Res.">
        <title>The rice annotation project database (RAP-DB): 2008 update.</title>
        <authorList>
            <consortium name="The rice annotation project (RAP)"/>
        </authorList>
    </citation>
    <scope>GENOME REANNOTATION</scope>
    <source>
        <strain evidence="3">cv. Nipponbare</strain>
    </source>
</reference>
<dbReference type="Gene3D" id="3.40.50.1000">
    <property type="entry name" value="HAD superfamily/HAD-like"/>
    <property type="match status" value="1"/>
</dbReference>
<dbReference type="Pfam" id="PF00702">
    <property type="entry name" value="Hydrolase"/>
    <property type="match status" value="1"/>
</dbReference>
<dbReference type="SFLD" id="SFLDS00003">
    <property type="entry name" value="Haloacid_Dehalogenase"/>
    <property type="match status" value="1"/>
</dbReference>
<reference evidence="2 3" key="1">
    <citation type="journal article" date="2005" name="Nature">
        <title>The map-based sequence of the rice genome.</title>
        <authorList>
            <consortium name="International rice genome sequencing project (IRGSP)"/>
            <person name="Matsumoto T."/>
            <person name="Wu J."/>
            <person name="Kanamori H."/>
            <person name="Katayose Y."/>
            <person name="Fujisawa M."/>
            <person name="Namiki N."/>
            <person name="Mizuno H."/>
            <person name="Yamamoto K."/>
            <person name="Antonio B.A."/>
            <person name="Baba T."/>
            <person name="Sakata K."/>
            <person name="Nagamura Y."/>
            <person name="Aoki H."/>
            <person name="Arikawa K."/>
            <person name="Arita K."/>
            <person name="Bito T."/>
            <person name="Chiden Y."/>
            <person name="Fujitsuka N."/>
            <person name="Fukunaka R."/>
            <person name="Hamada M."/>
            <person name="Harada C."/>
            <person name="Hayashi A."/>
            <person name="Hijishita S."/>
            <person name="Honda M."/>
            <person name="Hosokawa S."/>
            <person name="Ichikawa Y."/>
            <person name="Idonuma A."/>
            <person name="Iijima M."/>
            <person name="Ikeda M."/>
            <person name="Ikeno M."/>
            <person name="Ito K."/>
            <person name="Ito S."/>
            <person name="Ito T."/>
            <person name="Ito Y."/>
            <person name="Ito Y."/>
            <person name="Iwabuchi A."/>
            <person name="Kamiya K."/>
            <person name="Karasawa W."/>
            <person name="Kurita K."/>
            <person name="Katagiri S."/>
            <person name="Kikuta A."/>
            <person name="Kobayashi H."/>
            <person name="Kobayashi N."/>
            <person name="Machita K."/>
            <person name="Maehara T."/>
            <person name="Masukawa M."/>
            <person name="Mizubayashi T."/>
            <person name="Mukai Y."/>
            <person name="Nagasaki H."/>
            <person name="Nagata Y."/>
            <person name="Naito S."/>
            <person name="Nakashima M."/>
            <person name="Nakama Y."/>
            <person name="Nakamichi Y."/>
            <person name="Nakamura M."/>
            <person name="Meguro A."/>
            <person name="Negishi M."/>
            <person name="Ohta I."/>
            <person name="Ohta T."/>
            <person name="Okamoto M."/>
            <person name="Ono N."/>
            <person name="Saji S."/>
            <person name="Sakaguchi M."/>
            <person name="Sakai K."/>
            <person name="Shibata M."/>
            <person name="Shimokawa T."/>
            <person name="Song J."/>
            <person name="Takazaki Y."/>
            <person name="Terasawa K."/>
            <person name="Tsugane M."/>
            <person name="Tsuji K."/>
            <person name="Ueda S."/>
            <person name="Waki K."/>
            <person name="Yamagata H."/>
            <person name="Yamamoto M."/>
            <person name="Yamamoto S."/>
            <person name="Yamane H."/>
            <person name="Yoshiki S."/>
            <person name="Yoshihara R."/>
            <person name="Yukawa K."/>
            <person name="Zhong H."/>
            <person name="Yano M."/>
            <person name="Yuan Q."/>
            <person name="Ouyang S."/>
            <person name="Liu J."/>
            <person name="Jones K.M."/>
            <person name="Gansberger K."/>
            <person name="Moffat K."/>
            <person name="Hill J."/>
            <person name="Bera J."/>
            <person name="Fadrosh D."/>
            <person name="Jin S."/>
            <person name="Johri S."/>
            <person name="Kim M."/>
            <person name="Overton L."/>
            <person name="Reardon M."/>
            <person name="Tsitrin T."/>
            <person name="Vuong H."/>
            <person name="Weaver B."/>
            <person name="Ciecko A."/>
            <person name="Tallon L."/>
            <person name="Jackson J."/>
            <person name="Pai G."/>
            <person name="Aken S.V."/>
            <person name="Utterback T."/>
            <person name="Reidmuller S."/>
            <person name="Feldblyum T."/>
            <person name="Hsiao J."/>
            <person name="Zismann V."/>
            <person name="Iobst S."/>
            <person name="de Vazeille A.R."/>
            <person name="Buell C.R."/>
            <person name="Ying K."/>
            <person name="Li Y."/>
            <person name="Lu T."/>
            <person name="Huang Y."/>
            <person name="Zhao Q."/>
            <person name="Feng Q."/>
            <person name="Zhang L."/>
            <person name="Zhu J."/>
            <person name="Weng Q."/>
            <person name="Mu J."/>
            <person name="Lu Y."/>
            <person name="Fan D."/>
            <person name="Liu Y."/>
            <person name="Guan J."/>
            <person name="Zhang Y."/>
            <person name="Yu S."/>
            <person name="Liu X."/>
            <person name="Zhang Y."/>
            <person name="Hong G."/>
            <person name="Han B."/>
            <person name="Choisne N."/>
            <person name="Demange N."/>
            <person name="Orjeda G."/>
            <person name="Samain S."/>
            <person name="Cattolico L."/>
            <person name="Pelletier E."/>
            <person name="Couloux A."/>
            <person name="Segurens B."/>
            <person name="Wincker P."/>
            <person name="D'Hont A."/>
            <person name="Scarpelli C."/>
            <person name="Weissenbach J."/>
            <person name="Salanoubat M."/>
            <person name="Quetier F."/>
            <person name="Yu Y."/>
            <person name="Kim H.R."/>
            <person name="Rambo T."/>
            <person name="Currie J."/>
            <person name="Collura K."/>
            <person name="Luo M."/>
            <person name="Yang T."/>
            <person name="Ammiraju J.S.S."/>
            <person name="Engler F."/>
            <person name="Soderlund C."/>
            <person name="Wing R.A."/>
            <person name="Palmer L.E."/>
            <person name="de la Bastide M."/>
            <person name="Spiegel L."/>
            <person name="Nascimento L."/>
            <person name="Zutavern T."/>
            <person name="O'Shaughnessy A."/>
            <person name="Dike S."/>
            <person name="Dedhia N."/>
            <person name="Preston R."/>
            <person name="Balija V."/>
            <person name="McCombie W.R."/>
            <person name="Chow T."/>
            <person name="Chen H."/>
            <person name="Chung M."/>
            <person name="Chen C."/>
            <person name="Shaw J."/>
            <person name="Wu H."/>
            <person name="Hsiao K."/>
            <person name="Chao Y."/>
            <person name="Chu M."/>
            <person name="Cheng C."/>
            <person name="Hour A."/>
            <person name="Lee P."/>
            <person name="Lin S."/>
            <person name="Lin Y."/>
            <person name="Liou J."/>
            <person name="Liu S."/>
            <person name="Hsing Y."/>
            <person name="Raghuvanshi S."/>
            <person name="Mohanty A."/>
            <person name="Bharti A.K."/>
            <person name="Gaur A."/>
            <person name="Gupta V."/>
            <person name="Kumar D."/>
            <person name="Ravi V."/>
            <person name="Vij S."/>
            <person name="Kapur A."/>
            <person name="Khurana P."/>
            <person name="Khurana P."/>
            <person name="Khurana J.P."/>
            <person name="Tyagi A.K."/>
            <person name="Gaikwad K."/>
            <person name="Singh A."/>
            <person name="Dalal V."/>
            <person name="Srivastava S."/>
            <person name="Dixit A."/>
            <person name="Pal A.K."/>
            <person name="Ghazi I.A."/>
            <person name="Yadav M."/>
            <person name="Pandit A."/>
            <person name="Bhargava A."/>
            <person name="Sureshbabu K."/>
            <person name="Batra K."/>
            <person name="Sharma T.R."/>
            <person name="Mohapatra T."/>
            <person name="Singh N.K."/>
            <person name="Messing J."/>
            <person name="Nelson A.B."/>
            <person name="Fuks G."/>
            <person name="Kavchok S."/>
            <person name="Keizer G."/>
            <person name="Linton E."/>
            <person name="Llaca V."/>
            <person name="Song R."/>
            <person name="Tanyolac B."/>
            <person name="Young S."/>
            <person name="Ho-Il K."/>
            <person name="Hahn J.H."/>
            <person name="Sangsakoo G."/>
            <person name="Vanavichit A."/>
            <person name="de Mattos Luiz.A.T."/>
            <person name="Zimmer P.D."/>
            <person name="Malone G."/>
            <person name="Dellagostin O."/>
            <person name="de Oliveira A.C."/>
            <person name="Bevan M."/>
            <person name="Bancroft I."/>
            <person name="Minx P."/>
            <person name="Cordum H."/>
            <person name="Wilson R."/>
            <person name="Cheng Z."/>
            <person name="Jin W."/>
            <person name="Jiang J."/>
            <person name="Leong S.A."/>
            <person name="Iwama H."/>
            <person name="Gojobori T."/>
            <person name="Itoh T."/>
            <person name="Niimura Y."/>
            <person name="Fujii Y."/>
            <person name="Habara T."/>
            <person name="Sakai H."/>
            <person name="Sato Y."/>
            <person name="Wilson G."/>
            <person name="Kumar K."/>
            <person name="McCouch S."/>
            <person name="Juretic N."/>
            <person name="Hoen D."/>
            <person name="Wright S."/>
            <person name="Bruskiewich R."/>
            <person name="Bureau T."/>
            <person name="Miyao A."/>
            <person name="Hirochika H."/>
            <person name="Nishikawa T."/>
            <person name="Kadowaki K."/>
            <person name="Sugiura M."/>
            <person name="Burr B."/>
            <person name="Sasaki T."/>
        </authorList>
    </citation>
    <scope>NUCLEOTIDE SEQUENCE [LARGE SCALE GENOMIC DNA]</scope>
    <source>
        <strain evidence="3">cv. Nipponbare</strain>
    </source>
</reference>
<dbReference type="KEGG" id="dosa:Os01g0757900"/>
<dbReference type="PANTHER" id="PTHR18901:SF44">
    <property type="entry name" value="OS01G0757900 PROTEIN"/>
    <property type="match status" value="1"/>
</dbReference>
<dbReference type="AlphaFoldDB" id="Q0JJ66"/>
<dbReference type="InterPro" id="IPR023214">
    <property type="entry name" value="HAD_sf"/>
</dbReference>
<name>Q0JJ66_ORYSJ</name>